<organism evidence="1 2">
    <name type="scientific">Araneus ventricosus</name>
    <name type="common">Orbweaver spider</name>
    <name type="synonym">Epeira ventricosa</name>
    <dbReference type="NCBI Taxonomy" id="182803"/>
    <lineage>
        <taxon>Eukaryota</taxon>
        <taxon>Metazoa</taxon>
        <taxon>Ecdysozoa</taxon>
        <taxon>Arthropoda</taxon>
        <taxon>Chelicerata</taxon>
        <taxon>Arachnida</taxon>
        <taxon>Araneae</taxon>
        <taxon>Araneomorphae</taxon>
        <taxon>Entelegynae</taxon>
        <taxon>Araneoidea</taxon>
        <taxon>Araneidae</taxon>
        <taxon>Araneus</taxon>
    </lineage>
</organism>
<accession>A0A4Y2LGS3</accession>
<comment type="caution">
    <text evidence="1">The sequence shown here is derived from an EMBL/GenBank/DDBJ whole genome shotgun (WGS) entry which is preliminary data.</text>
</comment>
<proteinExistence type="predicted"/>
<keyword evidence="2" id="KW-1185">Reference proteome</keyword>
<protein>
    <submittedName>
        <fullName evidence="1">Uncharacterized protein</fullName>
    </submittedName>
</protein>
<gene>
    <name evidence="1" type="ORF">AVEN_247501_1</name>
</gene>
<sequence length="87" mass="10069">MFWDRSHHFEQWSDAEDETRVATPIPKFRATRASMTTEICLRQISVVIEIYRQIHIDGGSTDTYHQATADSIFGIGVWTSFLNVNKH</sequence>
<name>A0A4Y2LGS3_ARAVE</name>
<evidence type="ECO:0000313" key="2">
    <source>
        <dbReference type="Proteomes" id="UP000499080"/>
    </source>
</evidence>
<dbReference type="Proteomes" id="UP000499080">
    <property type="component" value="Unassembled WGS sequence"/>
</dbReference>
<reference evidence="1 2" key="1">
    <citation type="journal article" date="2019" name="Sci. Rep.">
        <title>Orb-weaving spider Araneus ventricosus genome elucidates the spidroin gene catalogue.</title>
        <authorList>
            <person name="Kono N."/>
            <person name="Nakamura H."/>
            <person name="Ohtoshi R."/>
            <person name="Moran D.A.P."/>
            <person name="Shinohara A."/>
            <person name="Yoshida Y."/>
            <person name="Fujiwara M."/>
            <person name="Mori M."/>
            <person name="Tomita M."/>
            <person name="Arakawa K."/>
        </authorList>
    </citation>
    <scope>NUCLEOTIDE SEQUENCE [LARGE SCALE GENOMIC DNA]</scope>
</reference>
<evidence type="ECO:0000313" key="1">
    <source>
        <dbReference type="EMBL" id="GBN14001.1"/>
    </source>
</evidence>
<dbReference type="AlphaFoldDB" id="A0A4Y2LGS3"/>
<dbReference type="EMBL" id="BGPR01005851">
    <property type="protein sequence ID" value="GBN14001.1"/>
    <property type="molecule type" value="Genomic_DNA"/>
</dbReference>